<proteinExistence type="inferred from homology"/>
<dbReference type="AlphaFoldDB" id="A0A158QW04"/>
<protein>
    <recommendedName>
        <fullName evidence="1">Anaphase-promoting complex subunit 2</fullName>
    </recommendedName>
</protein>
<dbReference type="GO" id="GO:0051301">
    <property type="term" value="P:cell division"/>
    <property type="evidence" value="ECO:0007669"/>
    <property type="project" value="UniProtKB-KW"/>
</dbReference>
<dbReference type="PROSITE" id="PS50057">
    <property type="entry name" value="FERM_3"/>
    <property type="match status" value="1"/>
</dbReference>
<dbReference type="Pfam" id="PF08672">
    <property type="entry name" value="ANAPC2"/>
    <property type="match status" value="1"/>
</dbReference>
<dbReference type="InterPro" id="IPR000798">
    <property type="entry name" value="Ez/rad/moesin-like"/>
</dbReference>
<feature type="domain" description="FERM" evidence="7">
    <location>
        <begin position="704"/>
        <end position="975"/>
    </location>
</feature>
<dbReference type="Proteomes" id="UP000267029">
    <property type="component" value="Unassembled WGS sequence"/>
</dbReference>
<dbReference type="SMART" id="SM00295">
    <property type="entry name" value="B41"/>
    <property type="match status" value="1"/>
</dbReference>
<dbReference type="GO" id="GO:0005680">
    <property type="term" value="C:anaphase-promoting complex"/>
    <property type="evidence" value="ECO:0007669"/>
    <property type="project" value="TreeGrafter"/>
</dbReference>
<dbReference type="InterPro" id="IPR019749">
    <property type="entry name" value="Band_41_domain"/>
</dbReference>
<evidence type="ECO:0000259" key="8">
    <source>
        <dbReference type="PROSITE" id="PS50069"/>
    </source>
</evidence>
<dbReference type="Gene3D" id="3.30.230.130">
    <property type="entry name" value="Cullin, Chain C, Domain 2"/>
    <property type="match status" value="1"/>
</dbReference>
<dbReference type="GO" id="GO:0006355">
    <property type="term" value="P:regulation of DNA-templated transcription"/>
    <property type="evidence" value="ECO:0007669"/>
    <property type="project" value="InterPro"/>
</dbReference>
<dbReference type="Pfam" id="PF00373">
    <property type="entry name" value="FERM_M"/>
    <property type="match status" value="1"/>
</dbReference>
<dbReference type="PANTHER" id="PTHR45957">
    <property type="entry name" value="ANAPHASE-PROMOTING COMPLEX SUBUNIT 2"/>
    <property type="match status" value="1"/>
</dbReference>
<name>A0A158QW04_MESCO</name>
<dbReference type="InterPro" id="IPR014352">
    <property type="entry name" value="FERM/acyl-CoA-bd_prot_sf"/>
</dbReference>
<dbReference type="GO" id="GO:0006511">
    <property type="term" value="P:ubiquitin-dependent protein catabolic process"/>
    <property type="evidence" value="ECO:0007669"/>
    <property type="project" value="InterPro"/>
</dbReference>
<dbReference type="PRINTS" id="PR00935">
    <property type="entry name" value="BAND41"/>
</dbReference>
<dbReference type="Pfam" id="PF26557">
    <property type="entry name" value="Cullin_AB"/>
    <property type="match status" value="1"/>
</dbReference>
<dbReference type="EMBL" id="UXSR01005586">
    <property type="protein sequence ID" value="VDD82862.1"/>
    <property type="molecule type" value="Genomic_DNA"/>
</dbReference>
<dbReference type="SMART" id="SM01013">
    <property type="entry name" value="APC2"/>
    <property type="match status" value="1"/>
</dbReference>
<dbReference type="InterPro" id="IPR059120">
    <property type="entry name" value="Cullin-like_AB"/>
</dbReference>
<dbReference type="STRING" id="53468.A0A158QW04"/>
<dbReference type="InterPro" id="IPR035963">
    <property type="entry name" value="FERM_2"/>
</dbReference>
<gene>
    <name evidence="9" type="ORF">MCOS_LOCUS8865</name>
</gene>
<organism evidence="9 10">
    <name type="scientific">Mesocestoides corti</name>
    <name type="common">Flatworm</name>
    <dbReference type="NCBI Taxonomy" id="53468"/>
    <lineage>
        <taxon>Eukaryota</taxon>
        <taxon>Metazoa</taxon>
        <taxon>Spiralia</taxon>
        <taxon>Lophotrochozoa</taxon>
        <taxon>Platyhelminthes</taxon>
        <taxon>Cestoda</taxon>
        <taxon>Eucestoda</taxon>
        <taxon>Cyclophyllidea</taxon>
        <taxon>Mesocestoididae</taxon>
        <taxon>Mesocestoides</taxon>
    </lineage>
</organism>
<evidence type="ECO:0000256" key="1">
    <source>
        <dbReference type="ARBA" id="ARBA00016068"/>
    </source>
</evidence>
<evidence type="ECO:0000259" key="7">
    <source>
        <dbReference type="PROSITE" id="PS50057"/>
    </source>
</evidence>
<dbReference type="InterPro" id="IPR036317">
    <property type="entry name" value="Cullin_homology_sf"/>
</dbReference>
<dbReference type="GO" id="GO:0003677">
    <property type="term" value="F:DNA binding"/>
    <property type="evidence" value="ECO:0007669"/>
    <property type="project" value="InterPro"/>
</dbReference>
<evidence type="ECO:0000256" key="3">
    <source>
        <dbReference type="ARBA" id="ARBA00022776"/>
    </source>
</evidence>
<dbReference type="InterPro" id="IPR036390">
    <property type="entry name" value="WH_DNA-bd_sf"/>
</dbReference>
<dbReference type="GO" id="GO:0008092">
    <property type="term" value="F:cytoskeletal protein binding"/>
    <property type="evidence" value="ECO:0007669"/>
    <property type="project" value="InterPro"/>
</dbReference>
<evidence type="ECO:0000256" key="2">
    <source>
        <dbReference type="ARBA" id="ARBA00022618"/>
    </source>
</evidence>
<dbReference type="InterPro" id="IPR044554">
    <property type="entry name" value="ANAPC2"/>
</dbReference>
<evidence type="ECO:0000256" key="6">
    <source>
        <dbReference type="PROSITE-ProRule" id="PRU00330"/>
    </source>
</evidence>
<dbReference type="InterPro" id="IPR016158">
    <property type="entry name" value="Cullin_homology"/>
</dbReference>
<evidence type="ECO:0000313" key="9">
    <source>
        <dbReference type="EMBL" id="VDD82862.1"/>
    </source>
</evidence>
<keyword evidence="10" id="KW-1185">Reference proteome</keyword>
<dbReference type="InterPro" id="IPR036388">
    <property type="entry name" value="WH-like_DNA-bd_sf"/>
</dbReference>
<dbReference type="Pfam" id="PF25773">
    <property type="entry name" value="TPR_ANAPC2"/>
    <property type="match status" value="1"/>
</dbReference>
<dbReference type="PROSITE" id="PS00661">
    <property type="entry name" value="FERM_2"/>
    <property type="match status" value="1"/>
</dbReference>
<dbReference type="SUPFAM" id="SSF50729">
    <property type="entry name" value="PH domain-like"/>
    <property type="match status" value="1"/>
</dbReference>
<reference evidence="9 10" key="1">
    <citation type="submission" date="2018-10" db="EMBL/GenBank/DDBJ databases">
        <authorList>
            <consortium name="Pathogen Informatics"/>
        </authorList>
    </citation>
    <scope>NUCLEOTIDE SEQUENCE [LARGE SCALE GENOMIC DNA]</scope>
</reference>
<dbReference type="InterPro" id="IPR000299">
    <property type="entry name" value="FERM_domain"/>
</dbReference>
<keyword evidence="4" id="KW-0833">Ubl conjugation pathway</keyword>
<evidence type="ECO:0000313" key="10">
    <source>
        <dbReference type="Proteomes" id="UP000267029"/>
    </source>
</evidence>
<dbReference type="InterPro" id="IPR019747">
    <property type="entry name" value="FERM_CS"/>
</dbReference>
<accession>A0A158QW04</accession>
<dbReference type="PROSITE" id="PS50069">
    <property type="entry name" value="CULLIN_2"/>
    <property type="match status" value="1"/>
</dbReference>
<dbReference type="PRINTS" id="PR00661">
    <property type="entry name" value="ERMFAMILY"/>
</dbReference>
<feature type="domain" description="Cullin family profile" evidence="8">
    <location>
        <begin position="459"/>
        <end position="668"/>
    </location>
</feature>
<dbReference type="SUPFAM" id="SSF47031">
    <property type="entry name" value="Second domain of FERM"/>
    <property type="match status" value="1"/>
</dbReference>
<keyword evidence="2" id="KW-0132">Cell division</keyword>
<dbReference type="InterPro" id="IPR057975">
    <property type="entry name" value="TPR_ANAPC2"/>
</dbReference>
<dbReference type="Gene3D" id="1.10.10.10">
    <property type="entry name" value="Winged helix-like DNA-binding domain superfamily/Winged helix DNA-binding domain"/>
    <property type="match status" value="1"/>
</dbReference>
<keyword evidence="5" id="KW-0131">Cell cycle</keyword>
<dbReference type="InterPro" id="IPR014786">
    <property type="entry name" value="ANAPC2_C"/>
</dbReference>
<dbReference type="PANTHER" id="PTHR45957:SF1">
    <property type="entry name" value="ANAPHASE-PROMOTING COMPLEX SUBUNIT 2"/>
    <property type="match status" value="1"/>
</dbReference>
<dbReference type="Gene3D" id="1.20.1310.10">
    <property type="entry name" value="Cullin Repeats"/>
    <property type="match status" value="1"/>
</dbReference>
<dbReference type="OrthoDB" id="5581181at2759"/>
<dbReference type="GO" id="GO:0007091">
    <property type="term" value="P:metaphase/anaphase transition of mitotic cell cycle"/>
    <property type="evidence" value="ECO:0007669"/>
    <property type="project" value="TreeGrafter"/>
</dbReference>
<keyword evidence="3" id="KW-0498">Mitosis</keyword>
<sequence>MAIIGGLQAFVESGLHSEYPVVLLESALHTLRSTCYLDADALKAAYSRPDLDPFQTAVCVLSEHLKVFLNLFQRLHEIQEHAGAICRLIHRHLPSEIHHFEVAAVASLFTPDVHHSLEPFLYAYMLLELNAAESDTPDYNCFFESIVTSKLSTQLPSDLAEQCRHIFSLGPSEFSLHFLLEDLVKPFIESAFLHKTEELILNEYTSSFIGPLRDYLAHVVEKSWLKRINHIKTQSNPLTPQLAYTTYYCVRRQELFRVMMDYPESRPAVMDLKAYLMETHALQDLIDALGKEVPTSNKLISVRIRLLHPGVHTDEILMGYGCLVRGLREIDPSSVAQDIICQPVASCLRVRDDAVHCIVDRLITPPGHQNVVGDNEEDNQVTGLQKELLLPTPLEVEPTDEVRDGDAHLVAHDPNGSFTITSNAATEDVTVCKIVVDLDWDRWMPDPLEALHHTGSPWKRRIDLLSLLVGIYGSKKSFLVEYRNLLSQRLLRQLSFDTAVQVRHLELLKLRFGESDMQDCEVMLKDIRDSRRISAFVADVIRTTEGERSSSDDPIRFPLQAFILSGEYWPEFHREEFKLPGTLSASFSEFTSYFEKMKGNRTLNWMSKLGLVNVTLDRGGQGVSMDVSPLQASILHLFTQKARWSLCDISQQLEITTSTVRRSLAPFLQRGFIEQTAGDIETYRVCADNPTSEVAKTEEDQTDINVSIAEQEGQSSTDYLPGREVLNVELQVFWSYITGMLTNLGGMSLERIHSMLRMFALGSNDGAEYTRQHLHQFLELKVRDGELISSIDTEKTASLEFEFLAKFFPEDATKELIQEITQRLFFLQVKEAILKDKLPCPAETAVLLASYACQAKYGDYDERRFTQHPIPIDKLLSPKYAVYPHKILFNLILFKSYNTLVSHDLQSQDWVQMVIRSYIEHRGMYPQVAMLHYLEIAEGLETYGVDFFQICNRRGTSLLLGIDSMGLAIYKPQNK</sequence>
<comment type="similarity">
    <text evidence="6">Belongs to the cullin family.</text>
</comment>
<dbReference type="GO" id="GO:0031625">
    <property type="term" value="F:ubiquitin protein ligase binding"/>
    <property type="evidence" value="ECO:0007669"/>
    <property type="project" value="InterPro"/>
</dbReference>
<dbReference type="SUPFAM" id="SSF46785">
    <property type="entry name" value="Winged helix' DNA-binding domain"/>
    <property type="match status" value="1"/>
</dbReference>
<dbReference type="Gene3D" id="1.20.80.10">
    <property type="match status" value="1"/>
</dbReference>
<dbReference type="CDD" id="cd14473">
    <property type="entry name" value="FERM_B-lobe"/>
    <property type="match status" value="1"/>
</dbReference>
<evidence type="ECO:0000256" key="4">
    <source>
        <dbReference type="ARBA" id="ARBA00022786"/>
    </source>
</evidence>
<dbReference type="InterPro" id="IPR019748">
    <property type="entry name" value="FERM_central"/>
</dbReference>
<dbReference type="SUPFAM" id="SSF75632">
    <property type="entry name" value="Cullin homology domain"/>
    <property type="match status" value="1"/>
</dbReference>
<dbReference type="SMART" id="SM00182">
    <property type="entry name" value="CULLIN"/>
    <property type="match status" value="1"/>
</dbReference>
<dbReference type="GO" id="GO:0070979">
    <property type="term" value="P:protein K11-linked ubiquitination"/>
    <property type="evidence" value="ECO:0007669"/>
    <property type="project" value="TreeGrafter"/>
</dbReference>
<evidence type="ECO:0000256" key="5">
    <source>
        <dbReference type="ARBA" id="ARBA00023306"/>
    </source>
</evidence>